<gene>
    <name evidence="2" type="ORF">MAPG_09175</name>
</gene>
<feature type="compositionally biased region" description="Basic and acidic residues" evidence="1">
    <location>
        <begin position="118"/>
        <end position="127"/>
    </location>
</feature>
<dbReference type="eggNOG" id="ENOG502RN7Y">
    <property type="taxonomic scope" value="Eukaryota"/>
</dbReference>
<feature type="compositionally biased region" description="Polar residues" evidence="1">
    <location>
        <begin position="71"/>
        <end position="81"/>
    </location>
</feature>
<evidence type="ECO:0000313" key="4">
    <source>
        <dbReference type="Proteomes" id="UP000011715"/>
    </source>
</evidence>
<evidence type="ECO:0000313" key="3">
    <source>
        <dbReference type="EnsemblFungi" id="MAPG_09175T0"/>
    </source>
</evidence>
<feature type="region of interest" description="Disordered" evidence="1">
    <location>
        <begin position="245"/>
        <end position="276"/>
    </location>
</feature>
<reference evidence="3" key="4">
    <citation type="journal article" date="2015" name="G3 (Bethesda)">
        <title>Genome sequences of three phytopathogenic species of the Magnaporthaceae family of fungi.</title>
        <authorList>
            <person name="Okagaki L.H."/>
            <person name="Nunes C.C."/>
            <person name="Sailsbery J."/>
            <person name="Clay B."/>
            <person name="Brown D."/>
            <person name="John T."/>
            <person name="Oh Y."/>
            <person name="Young N."/>
            <person name="Fitzgerald M."/>
            <person name="Haas B.J."/>
            <person name="Zeng Q."/>
            <person name="Young S."/>
            <person name="Adiconis X."/>
            <person name="Fan L."/>
            <person name="Levin J.Z."/>
            <person name="Mitchell T.K."/>
            <person name="Okubara P.A."/>
            <person name="Farman M.L."/>
            <person name="Kohn L.M."/>
            <person name="Birren B."/>
            <person name="Ma L.-J."/>
            <person name="Dean R.A."/>
        </authorList>
    </citation>
    <scope>NUCLEOTIDE SEQUENCE</scope>
    <source>
        <strain evidence="3">ATCC 64411 / 73-15</strain>
    </source>
</reference>
<feature type="compositionally biased region" description="Basic and acidic residues" evidence="1">
    <location>
        <begin position="22"/>
        <end position="31"/>
    </location>
</feature>
<dbReference type="EMBL" id="GL876974">
    <property type="protein sequence ID" value="KLU90211.1"/>
    <property type="molecule type" value="Genomic_DNA"/>
</dbReference>
<sequence length="276" mass="30620">MSDNKDDKQESSPGSSLRSSSKRQDHSDRRSLSPPLNVIREDVRYRLRDRPSNNDALDAAHWLHSHGNPGENDNSAQSLPVSSPRRSPRSRLAWTSYVNEGAELIMPRLTPDARVQSPRRDRSRNNSDGDNENNSNNTAAEDGRTTTRRPPSLERQEAFLALGTSTTRQRGSNDSRAVVVDDNTEYNVDGFEAIEAEDDDNDGIDNYNIAPDADELAYDHDDGLADDLGFVEVPDASGYPDLVYDSDLSDEDDGRSSSGWVVMRDSSERVPAVRAQ</sequence>
<keyword evidence="4" id="KW-1185">Reference proteome</keyword>
<feature type="compositionally biased region" description="Low complexity" evidence="1">
    <location>
        <begin position="128"/>
        <end position="137"/>
    </location>
</feature>
<feature type="compositionally biased region" description="Basic and acidic residues" evidence="1">
    <location>
        <begin position="1"/>
        <end position="10"/>
    </location>
</feature>
<organism evidence="3 4">
    <name type="scientific">Magnaporthiopsis poae (strain ATCC 64411 / 73-15)</name>
    <name type="common">Kentucky bluegrass fungus</name>
    <name type="synonym">Magnaporthe poae</name>
    <dbReference type="NCBI Taxonomy" id="644358"/>
    <lineage>
        <taxon>Eukaryota</taxon>
        <taxon>Fungi</taxon>
        <taxon>Dikarya</taxon>
        <taxon>Ascomycota</taxon>
        <taxon>Pezizomycotina</taxon>
        <taxon>Sordariomycetes</taxon>
        <taxon>Sordariomycetidae</taxon>
        <taxon>Magnaporthales</taxon>
        <taxon>Magnaporthaceae</taxon>
        <taxon>Magnaporthiopsis</taxon>
    </lineage>
</organism>
<dbReference type="EnsemblFungi" id="MAPG_09175T0">
    <property type="protein sequence ID" value="MAPG_09175T0"/>
    <property type="gene ID" value="MAPG_09175"/>
</dbReference>
<name>A0A0C4E996_MAGP6</name>
<accession>A0A0C4E996</accession>
<feature type="region of interest" description="Disordered" evidence="1">
    <location>
        <begin position="108"/>
        <end position="154"/>
    </location>
</feature>
<dbReference type="Proteomes" id="UP000011715">
    <property type="component" value="Unassembled WGS sequence"/>
</dbReference>
<dbReference type="VEuPathDB" id="FungiDB:MAPG_09175"/>
<reference evidence="2" key="1">
    <citation type="submission" date="2010-05" db="EMBL/GenBank/DDBJ databases">
        <title>The Genome Sequence of Magnaporthe poae strain ATCC 64411.</title>
        <authorList>
            <consortium name="The Broad Institute Genome Sequencing Platform"/>
            <consortium name="Broad Institute Genome Sequencing Center for Infectious Disease"/>
            <person name="Ma L.-J."/>
            <person name="Dead R."/>
            <person name="Young S."/>
            <person name="Zeng Q."/>
            <person name="Koehrsen M."/>
            <person name="Alvarado L."/>
            <person name="Berlin A."/>
            <person name="Chapman S.B."/>
            <person name="Chen Z."/>
            <person name="Freedman E."/>
            <person name="Gellesch M."/>
            <person name="Goldberg J."/>
            <person name="Griggs A."/>
            <person name="Gujja S."/>
            <person name="Heilman E.R."/>
            <person name="Heiman D."/>
            <person name="Hepburn T."/>
            <person name="Howarth C."/>
            <person name="Jen D."/>
            <person name="Larson L."/>
            <person name="Mehta T."/>
            <person name="Neiman D."/>
            <person name="Pearson M."/>
            <person name="Roberts A."/>
            <person name="Saif S."/>
            <person name="Shea T."/>
            <person name="Shenoy N."/>
            <person name="Sisk P."/>
            <person name="Stolte C."/>
            <person name="Sykes S."/>
            <person name="Walk T."/>
            <person name="White J."/>
            <person name="Yandava C."/>
            <person name="Haas B."/>
            <person name="Nusbaum C."/>
            <person name="Birren B."/>
        </authorList>
    </citation>
    <scope>NUCLEOTIDE SEQUENCE</scope>
    <source>
        <strain evidence="2">ATCC 64411</strain>
    </source>
</reference>
<evidence type="ECO:0000313" key="2">
    <source>
        <dbReference type="EMBL" id="KLU90211.1"/>
    </source>
</evidence>
<proteinExistence type="predicted"/>
<reference evidence="3" key="5">
    <citation type="submission" date="2015-06" db="UniProtKB">
        <authorList>
            <consortium name="EnsemblFungi"/>
        </authorList>
    </citation>
    <scope>IDENTIFICATION</scope>
    <source>
        <strain evidence="3">ATCC 64411</strain>
    </source>
</reference>
<dbReference type="EMBL" id="ADBL01002246">
    <property type="status" value="NOT_ANNOTATED_CDS"/>
    <property type="molecule type" value="Genomic_DNA"/>
</dbReference>
<protein>
    <submittedName>
        <fullName evidence="2 3">Uncharacterized protein</fullName>
    </submittedName>
</protein>
<reference evidence="2" key="3">
    <citation type="submission" date="2011-03" db="EMBL/GenBank/DDBJ databases">
        <title>Annotation of Magnaporthe poae ATCC 64411.</title>
        <authorList>
            <person name="Ma L.-J."/>
            <person name="Dead R."/>
            <person name="Young S.K."/>
            <person name="Zeng Q."/>
            <person name="Gargeya S."/>
            <person name="Fitzgerald M."/>
            <person name="Haas B."/>
            <person name="Abouelleil A."/>
            <person name="Alvarado L."/>
            <person name="Arachchi H.M."/>
            <person name="Berlin A."/>
            <person name="Brown A."/>
            <person name="Chapman S.B."/>
            <person name="Chen Z."/>
            <person name="Dunbar C."/>
            <person name="Freedman E."/>
            <person name="Gearin G."/>
            <person name="Gellesch M."/>
            <person name="Goldberg J."/>
            <person name="Griggs A."/>
            <person name="Gujja S."/>
            <person name="Heiman D."/>
            <person name="Howarth C."/>
            <person name="Larson L."/>
            <person name="Lui A."/>
            <person name="MacDonald P.J.P."/>
            <person name="Mehta T."/>
            <person name="Montmayeur A."/>
            <person name="Murphy C."/>
            <person name="Neiman D."/>
            <person name="Pearson M."/>
            <person name="Priest M."/>
            <person name="Roberts A."/>
            <person name="Saif S."/>
            <person name="Shea T."/>
            <person name="Shenoy N."/>
            <person name="Sisk P."/>
            <person name="Stolte C."/>
            <person name="Sykes S."/>
            <person name="Yandava C."/>
            <person name="Wortman J."/>
            <person name="Nusbaum C."/>
            <person name="Birren B."/>
        </authorList>
    </citation>
    <scope>NUCLEOTIDE SEQUENCE</scope>
    <source>
        <strain evidence="2">ATCC 64411</strain>
    </source>
</reference>
<reference evidence="4" key="2">
    <citation type="submission" date="2010-05" db="EMBL/GenBank/DDBJ databases">
        <title>The genome sequence of Magnaporthe poae strain ATCC 64411.</title>
        <authorList>
            <person name="Ma L.-J."/>
            <person name="Dead R."/>
            <person name="Young S."/>
            <person name="Zeng Q."/>
            <person name="Koehrsen M."/>
            <person name="Alvarado L."/>
            <person name="Berlin A."/>
            <person name="Chapman S.B."/>
            <person name="Chen Z."/>
            <person name="Freedman E."/>
            <person name="Gellesch M."/>
            <person name="Goldberg J."/>
            <person name="Griggs A."/>
            <person name="Gujja S."/>
            <person name="Heilman E.R."/>
            <person name="Heiman D."/>
            <person name="Hepburn T."/>
            <person name="Howarth C."/>
            <person name="Jen D."/>
            <person name="Larson L."/>
            <person name="Mehta T."/>
            <person name="Neiman D."/>
            <person name="Pearson M."/>
            <person name="Roberts A."/>
            <person name="Saif S."/>
            <person name="Shea T."/>
            <person name="Shenoy N."/>
            <person name="Sisk P."/>
            <person name="Stolte C."/>
            <person name="Sykes S."/>
            <person name="Walk T."/>
            <person name="White J."/>
            <person name="Yandava C."/>
            <person name="Haas B."/>
            <person name="Nusbaum C."/>
            <person name="Birren B."/>
        </authorList>
    </citation>
    <scope>NUCLEOTIDE SEQUENCE [LARGE SCALE GENOMIC DNA]</scope>
    <source>
        <strain evidence="4">ATCC 64411 / 73-15</strain>
    </source>
</reference>
<feature type="region of interest" description="Disordered" evidence="1">
    <location>
        <begin position="1"/>
        <end position="92"/>
    </location>
</feature>
<dbReference type="OrthoDB" id="10665828at2759"/>
<evidence type="ECO:0000256" key="1">
    <source>
        <dbReference type="SAM" id="MobiDB-lite"/>
    </source>
</evidence>
<dbReference type="EMBL" id="ADBL01002247">
    <property type="status" value="NOT_ANNOTATED_CDS"/>
    <property type="molecule type" value="Genomic_DNA"/>
</dbReference>
<feature type="compositionally biased region" description="Basic and acidic residues" evidence="1">
    <location>
        <begin position="39"/>
        <end position="52"/>
    </location>
</feature>
<dbReference type="AlphaFoldDB" id="A0A0C4E996"/>
<feature type="compositionally biased region" description="Basic and acidic residues" evidence="1">
    <location>
        <begin position="141"/>
        <end position="154"/>
    </location>
</feature>